<sequence length="107" mass="11804">MGQIPSLCLKAPVYAAAVQSASRVRGTYQKPKISVSRPINQHEGRTARRITRANGDFAPFVAFVTAGLLAFRIEIRPFFRPRALKHTCQARATGTLDNVINIDMAHV</sequence>
<dbReference type="EMBL" id="JANPWB010000001">
    <property type="protein sequence ID" value="KAJ1217216.1"/>
    <property type="molecule type" value="Genomic_DNA"/>
</dbReference>
<name>A0AAV7WWW9_PLEWA</name>
<proteinExistence type="predicted"/>
<dbReference type="AlphaFoldDB" id="A0AAV7WWW9"/>
<reference evidence="1" key="1">
    <citation type="journal article" date="2022" name="bioRxiv">
        <title>Sequencing and chromosome-scale assembly of the giantPleurodeles waltlgenome.</title>
        <authorList>
            <person name="Brown T."/>
            <person name="Elewa A."/>
            <person name="Iarovenko S."/>
            <person name="Subramanian E."/>
            <person name="Araus A.J."/>
            <person name="Petzold A."/>
            <person name="Susuki M."/>
            <person name="Suzuki K.-i.T."/>
            <person name="Hayashi T."/>
            <person name="Toyoda A."/>
            <person name="Oliveira C."/>
            <person name="Osipova E."/>
            <person name="Leigh N.D."/>
            <person name="Simon A."/>
            <person name="Yun M.H."/>
        </authorList>
    </citation>
    <scope>NUCLEOTIDE SEQUENCE</scope>
    <source>
        <strain evidence="1">20211129_DDA</strain>
        <tissue evidence="1">Liver</tissue>
    </source>
</reference>
<protein>
    <submittedName>
        <fullName evidence="1">Uncharacterized protein</fullName>
    </submittedName>
</protein>
<keyword evidence="2" id="KW-1185">Reference proteome</keyword>
<accession>A0AAV7WWW9</accession>
<evidence type="ECO:0000313" key="2">
    <source>
        <dbReference type="Proteomes" id="UP001066276"/>
    </source>
</evidence>
<gene>
    <name evidence="1" type="ORF">NDU88_004811</name>
</gene>
<organism evidence="1 2">
    <name type="scientific">Pleurodeles waltl</name>
    <name type="common">Iberian ribbed newt</name>
    <dbReference type="NCBI Taxonomy" id="8319"/>
    <lineage>
        <taxon>Eukaryota</taxon>
        <taxon>Metazoa</taxon>
        <taxon>Chordata</taxon>
        <taxon>Craniata</taxon>
        <taxon>Vertebrata</taxon>
        <taxon>Euteleostomi</taxon>
        <taxon>Amphibia</taxon>
        <taxon>Batrachia</taxon>
        <taxon>Caudata</taxon>
        <taxon>Salamandroidea</taxon>
        <taxon>Salamandridae</taxon>
        <taxon>Pleurodelinae</taxon>
        <taxon>Pleurodeles</taxon>
    </lineage>
</organism>
<evidence type="ECO:0000313" key="1">
    <source>
        <dbReference type="EMBL" id="KAJ1217216.1"/>
    </source>
</evidence>
<comment type="caution">
    <text evidence="1">The sequence shown here is derived from an EMBL/GenBank/DDBJ whole genome shotgun (WGS) entry which is preliminary data.</text>
</comment>
<dbReference type="Proteomes" id="UP001066276">
    <property type="component" value="Chromosome 1_1"/>
</dbReference>